<dbReference type="KEGG" id="adin:H7849_11015"/>
<dbReference type="InterPro" id="IPR050287">
    <property type="entry name" value="MTA/SAH_deaminase"/>
</dbReference>
<dbReference type="GO" id="GO:0016810">
    <property type="term" value="F:hydrolase activity, acting on carbon-nitrogen (but not peptide) bonds"/>
    <property type="evidence" value="ECO:0007669"/>
    <property type="project" value="InterPro"/>
</dbReference>
<gene>
    <name evidence="4" type="ORF">H7849_11015</name>
</gene>
<dbReference type="PANTHER" id="PTHR43794">
    <property type="entry name" value="AMINOHYDROLASE SSNA-RELATED"/>
    <property type="match status" value="1"/>
</dbReference>
<keyword evidence="5" id="KW-1185">Reference proteome</keyword>
<dbReference type="AlphaFoldDB" id="A0A7G8BPA2"/>
<protein>
    <submittedName>
        <fullName evidence="4">Amidohydrolase family protein</fullName>
    </submittedName>
</protein>
<dbReference type="PANTHER" id="PTHR43794:SF11">
    <property type="entry name" value="AMIDOHYDROLASE-RELATED DOMAIN-CONTAINING PROTEIN"/>
    <property type="match status" value="1"/>
</dbReference>
<dbReference type="SUPFAM" id="SSF51338">
    <property type="entry name" value="Composite domain of metallo-dependent hydrolases"/>
    <property type="match status" value="1"/>
</dbReference>
<accession>A0A7G8BPA2</accession>
<dbReference type="RefSeq" id="WP_186746494.1">
    <property type="nucleotide sequence ID" value="NZ_CP060394.1"/>
</dbReference>
<keyword evidence="2" id="KW-0732">Signal</keyword>
<feature type="domain" description="Amidohydrolase-related" evidence="3">
    <location>
        <begin position="235"/>
        <end position="391"/>
    </location>
</feature>
<dbReference type="InterPro" id="IPR032466">
    <property type="entry name" value="Metal_Hydrolase"/>
</dbReference>
<dbReference type="EMBL" id="CP060394">
    <property type="protein sequence ID" value="QNI34372.1"/>
    <property type="molecule type" value="Genomic_DNA"/>
</dbReference>
<evidence type="ECO:0000313" key="4">
    <source>
        <dbReference type="EMBL" id="QNI34372.1"/>
    </source>
</evidence>
<proteinExistence type="predicted"/>
<dbReference type="InterPro" id="IPR011059">
    <property type="entry name" value="Metal-dep_hydrolase_composite"/>
</dbReference>
<dbReference type="Proteomes" id="UP000515312">
    <property type="component" value="Chromosome"/>
</dbReference>
<evidence type="ECO:0000259" key="3">
    <source>
        <dbReference type="Pfam" id="PF01979"/>
    </source>
</evidence>
<organism evidence="4 5">
    <name type="scientific">Alloacidobacterium dinghuense</name>
    <dbReference type="NCBI Taxonomy" id="2763107"/>
    <lineage>
        <taxon>Bacteria</taxon>
        <taxon>Pseudomonadati</taxon>
        <taxon>Acidobacteriota</taxon>
        <taxon>Terriglobia</taxon>
        <taxon>Terriglobales</taxon>
        <taxon>Acidobacteriaceae</taxon>
        <taxon>Alloacidobacterium</taxon>
    </lineage>
</organism>
<dbReference type="InterPro" id="IPR006680">
    <property type="entry name" value="Amidohydro-rel"/>
</dbReference>
<dbReference type="Pfam" id="PF01979">
    <property type="entry name" value="Amidohydro_1"/>
    <property type="match status" value="1"/>
</dbReference>
<evidence type="ECO:0000313" key="5">
    <source>
        <dbReference type="Proteomes" id="UP000515312"/>
    </source>
</evidence>
<name>A0A7G8BPA2_9BACT</name>
<dbReference type="SUPFAM" id="SSF51556">
    <property type="entry name" value="Metallo-dependent hydrolases"/>
    <property type="match status" value="1"/>
</dbReference>
<feature type="signal peptide" evidence="2">
    <location>
        <begin position="1"/>
        <end position="27"/>
    </location>
</feature>
<keyword evidence="1 4" id="KW-0378">Hydrolase</keyword>
<reference evidence="4 5" key="1">
    <citation type="submission" date="2020-08" db="EMBL/GenBank/DDBJ databases">
        <title>Edaphobacter telluris sp. nov. and Acidobacterium dinghuensis sp. nov., two acidobacteria isolated from forest soil.</title>
        <authorList>
            <person name="Fu J."/>
            <person name="Qiu L."/>
        </authorList>
    </citation>
    <scope>NUCLEOTIDE SEQUENCE [LARGE SCALE GENOMIC DNA]</scope>
    <source>
        <strain evidence="4">4Y35</strain>
    </source>
</reference>
<dbReference type="Gene3D" id="2.30.40.10">
    <property type="entry name" value="Urease, subunit C, domain 1"/>
    <property type="match status" value="1"/>
</dbReference>
<dbReference type="Gene3D" id="3.20.20.140">
    <property type="entry name" value="Metal-dependent hydrolases"/>
    <property type="match status" value="1"/>
</dbReference>
<feature type="chain" id="PRO_5028836368" evidence="2">
    <location>
        <begin position="28"/>
        <end position="460"/>
    </location>
</feature>
<evidence type="ECO:0000256" key="1">
    <source>
        <dbReference type="ARBA" id="ARBA00022801"/>
    </source>
</evidence>
<evidence type="ECO:0000256" key="2">
    <source>
        <dbReference type="SAM" id="SignalP"/>
    </source>
</evidence>
<sequence length="460" mass="49614">MRNWLVGIRCFPITICALLITPTLAMAQNTPLAITGTLLTPQEIIPNGTVVLQNGKILAAGAHVELPQGTTTVRTDGIIAPGLIDLHNHLTWNVFPRWKPIQEFGNRYDWQQKPVYNVLMDVPHSELVSEGLECEMERYAEVKAISEGETSVVGGMYAPCDQGLARNLDYDPEFGGGLGEIIYSVFPLTMSQFDVARAISVLNAKPRGSLLIHVGEGSPQDASAAREFPEVEERGLLKSGVSFIHGVALTPQNFAAMAKSGVGFIWSPRSNIELYGNTANVAAAQAANVVMALAPDWSPTGSDGLLGELNYASVWNQTQPTPPFTERELVMMATSNAAALVALQDFIGTLAANHVADLIVIRDTGKAHSKDAYWSLTHATPEDVELVMIGGVATYGNPELMRQISNNSPTETLKVCGSDKSISFASEKPEKHAFAETESMLDQALREMGRKLAPLAECGD</sequence>